<name>A0A6N2QXG6_9FIRM</name>
<dbReference type="PANTHER" id="PTHR47738:SF2">
    <property type="entry name" value="PTS SYSTEM FRUCTOSE-LIKE EIIA COMPONENT"/>
    <property type="match status" value="1"/>
</dbReference>
<gene>
    <name evidence="1" type="primary">fruA_2</name>
    <name evidence="1" type="ORF">ACLFYP115_00089</name>
</gene>
<proteinExistence type="predicted"/>
<dbReference type="PROSITE" id="PS51094">
    <property type="entry name" value="PTS_EIIA_TYPE_2"/>
    <property type="match status" value="1"/>
</dbReference>
<dbReference type="RefSeq" id="WP_006566174.1">
    <property type="nucleotide sequence ID" value="NZ_BAABRZ010000005.1"/>
</dbReference>
<dbReference type="Gene3D" id="3.40.930.10">
    <property type="entry name" value="Mannitol-specific EII, Chain A"/>
    <property type="match status" value="1"/>
</dbReference>
<reference evidence="1" key="1">
    <citation type="submission" date="2019-11" db="EMBL/GenBank/DDBJ databases">
        <authorList>
            <person name="Feng L."/>
        </authorList>
    </citation>
    <scope>NUCLEOTIDE SEQUENCE</scope>
    <source>
        <strain evidence="1">AcaccaeLFYP115</strain>
    </source>
</reference>
<dbReference type="CDD" id="cd00211">
    <property type="entry name" value="PTS_IIA_fru"/>
    <property type="match status" value="1"/>
</dbReference>
<sequence length="142" mass="15802">MELMNEGLVVFDLEAASPEETVSKIAGVMEEQGRLNDRAAYVADVIKREEGAPTSIGFLIATPHAKSVHVKEPSLAFARLKDPVQWADEKVQMVFQIAVPDPGQGDKHLEILAKLSRKIIHDDFREQLMNAANEKEVLELIQ</sequence>
<dbReference type="Pfam" id="PF00359">
    <property type="entry name" value="PTS_EIIA_2"/>
    <property type="match status" value="1"/>
</dbReference>
<evidence type="ECO:0000313" key="1">
    <source>
        <dbReference type="EMBL" id="VYS72630.1"/>
    </source>
</evidence>
<dbReference type="GeneID" id="69468713"/>
<dbReference type="InterPro" id="IPR051541">
    <property type="entry name" value="PTS_SugarTrans_NitroReg"/>
</dbReference>
<dbReference type="SUPFAM" id="SSF55804">
    <property type="entry name" value="Phoshotransferase/anion transport protein"/>
    <property type="match status" value="1"/>
</dbReference>
<organism evidence="1">
    <name type="scientific">Anaerostipes caccae</name>
    <dbReference type="NCBI Taxonomy" id="105841"/>
    <lineage>
        <taxon>Bacteria</taxon>
        <taxon>Bacillati</taxon>
        <taxon>Bacillota</taxon>
        <taxon>Clostridia</taxon>
        <taxon>Lachnospirales</taxon>
        <taxon>Lachnospiraceae</taxon>
        <taxon>Anaerostipes</taxon>
    </lineage>
</organism>
<dbReference type="EMBL" id="CACRSQ010000002">
    <property type="protein sequence ID" value="VYS72630.1"/>
    <property type="molecule type" value="Genomic_DNA"/>
</dbReference>
<protein>
    <submittedName>
        <fullName evidence="1">PTS system fructose-specific EIIABC component</fullName>
    </submittedName>
</protein>
<dbReference type="InterPro" id="IPR002178">
    <property type="entry name" value="PTS_EIIA_type-2_dom"/>
</dbReference>
<dbReference type="PANTHER" id="PTHR47738">
    <property type="entry name" value="PTS SYSTEM FRUCTOSE-LIKE EIIA COMPONENT-RELATED"/>
    <property type="match status" value="1"/>
</dbReference>
<accession>A0A6N2QXG6</accession>
<dbReference type="AlphaFoldDB" id="A0A6N2QXG6"/>
<dbReference type="InterPro" id="IPR016152">
    <property type="entry name" value="PTrfase/Anion_transptr"/>
</dbReference>